<dbReference type="PANTHER" id="PTHR19303">
    <property type="entry name" value="TRANSPOSON"/>
    <property type="match status" value="1"/>
</dbReference>
<keyword evidence="1" id="KW-0238">DNA-binding</keyword>
<dbReference type="GO" id="GO:0003677">
    <property type="term" value="F:DNA binding"/>
    <property type="evidence" value="ECO:0007669"/>
    <property type="project" value="UniProtKB-KW"/>
</dbReference>
<organism evidence="3 4">
    <name type="scientific">Phytophthora oleae</name>
    <dbReference type="NCBI Taxonomy" id="2107226"/>
    <lineage>
        <taxon>Eukaryota</taxon>
        <taxon>Sar</taxon>
        <taxon>Stramenopiles</taxon>
        <taxon>Oomycota</taxon>
        <taxon>Peronosporomycetes</taxon>
        <taxon>Peronosporales</taxon>
        <taxon>Peronosporaceae</taxon>
        <taxon>Phytophthora</taxon>
    </lineage>
</organism>
<dbReference type="Pfam" id="PF03221">
    <property type="entry name" value="HTH_Tnp_Tc5"/>
    <property type="match status" value="1"/>
</dbReference>
<sequence length="227" mass="25774">MGGWMRIQQKRVLIQKADDCPAMTQVELAAWTKVTFKLKRAPAQMTISDVLKMAPIIMSEACGDGKRRKPLKVTSLALEERLWAWMEQVEWQNVCLSRELLKMKAQDLQKELCDAWELKFSDGWLTGFKRRHGLRDRQRYREAASADPTAVHLGLCYAMVPSRSICTRGARGVKKNKTRITLALTANSDGSDSLPPLCLGRAKQLYCFKKRTAPSWVSSTRQTQRSG</sequence>
<protein>
    <recommendedName>
        <fullName evidence="2">HTH CENPB-type domain-containing protein</fullName>
    </recommendedName>
</protein>
<dbReference type="SUPFAM" id="SSF46689">
    <property type="entry name" value="Homeodomain-like"/>
    <property type="match status" value="1"/>
</dbReference>
<dbReference type="InterPro" id="IPR050863">
    <property type="entry name" value="CenT-Element_Derived"/>
</dbReference>
<evidence type="ECO:0000259" key="2">
    <source>
        <dbReference type="PROSITE" id="PS51253"/>
    </source>
</evidence>
<evidence type="ECO:0000313" key="3">
    <source>
        <dbReference type="EMBL" id="KAL3662940.1"/>
    </source>
</evidence>
<reference evidence="3 4" key="1">
    <citation type="submission" date="2024-09" db="EMBL/GenBank/DDBJ databases">
        <title>Genome sequencing and assembly of Phytophthora oleae, isolate VK10A, causative agent of rot of olive drupes.</title>
        <authorList>
            <person name="Conti Taguali S."/>
            <person name="Riolo M."/>
            <person name="La Spada F."/>
            <person name="Cacciola S.O."/>
            <person name="Dionisio G."/>
        </authorList>
    </citation>
    <scope>NUCLEOTIDE SEQUENCE [LARGE SCALE GENOMIC DNA]</scope>
    <source>
        <strain evidence="3 4">VK10A</strain>
    </source>
</reference>
<dbReference type="Gene3D" id="1.10.10.60">
    <property type="entry name" value="Homeodomain-like"/>
    <property type="match status" value="1"/>
</dbReference>
<evidence type="ECO:0000256" key="1">
    <source>
        <dbReference type="ARBA" id="ARBA00023125"/>
    </source>
</evidence>
<accession>A0ABD3F7U6</accession>
<dbReference type="SMART" id="SM00674">
    <property type="entry name" value="CENPB"/>
    <property type="match status" value="1"/>
</dbReference>
<dbReference type="InterPro" id="IPR009057">
    <property type="entry name" value="Homeodomain-like_sf"/>
</dbReference>
<comment type="caution">
    <text evidence="3">The sequence shown here is derived from an EMBL/GenBank/DDBJ whole genome shotgun (WGS) entry which is preliminary data.</text>
</comment>
<dbReference type="EMBL" id="JBIMZQ010000029">
    <property type="protein sequence ID" value="KAL3662940.1"/>
    <property type="molecule type" value="Genomic_DNA"/>
</dbReference>
<dbReference type="InterPro" id="IPR006600">
    <property type="entry name" value="HTH_CenpB_DNA-bd_dom"/>
</dbReference>
<dbReference type="Proteomes" id="UP001632037">
    <property type="component" value="Unassembled WGS sequence"/>
</dbReference>
<dbReference type="AlphaFoldDB" id="A0ABD3F7U6"/>
<keyword evidence="4" id="KW-1185">Reference proteome</keyword>
<evidence type="ECO:0000313" key="4">
    <source>
        <dbReference type="Proteomes" id="UP001632037"/>
    </source>
</evidence>
<gene>
    <name evidence="3" type="ORF">V7S43_011886</name>
</gene>
<name>A0ABD3F7U6_9STRA</name>
<feature type="domain" description="HTH CENPB-type" evidence="2">
    <location>
        <begin position="66"/>
        <end position="138"/>
    </location>
</feature>
<dbReference type="PROSITE" id="PS51253">
    <property type="entry name" value="HTH_CENPB"/>
    <property type="match status" value="1"/>
</dbReference>
<proteinExistence type="predicted"/>
<dbReference type="PANTHER" id="PTHR19303:SF73">
    <property type="entry name" value="PROTEIN PDC2"/>
    <property type="match status" value="1"/>
</dbReference>